<sequence length="311" mass="34920">MPLVGPRPVLHGHEEFFPSYYKILSLFQTRATTDTDRASDTVTLDELKAHIERCKVNHEDPETARIIVITTYSTTLRRLVKCSKPVKMTAQELQSQVNFEDLGETDNDNDDDSDELKKDKVAYHIPREILLKDAAAINKVVKALDYNAWLGISATPATSNARDYLGYAEVIWDGNFPFSYNSLTEETIATDRLRGRSSLDQEPPASAKTTLASERYEQGLQAGIPMFMFDPRLLSRFALESKLGLEYSQNAIRPIIKAIVIRSTMFTEVLLPDGEKTSISKDMPDMVVTTVELSSRSGDNRANVMSFIEKA</sequence>
<evidence type="ECO:0000313" key="2">
    <source>
        <dbReference type="Proteomes" id="UP000236621"/>
    </source>
</evidence>
<evidence type="ECO:0000313" key="1">
    <source>
        <dbReference type="EMBL" id="PNY25105.1"/>
    </source>
</evidence>
<organism evidence="1 2">
    <name type="scientific">Tolypocladium capitatum</name>
    <dbReference type="NCBI Taxonomy" id="45235"/>
    <lineage>
        <taxon>Eukaryota</taxon>
        <taxon>Fungi</taxon>
        <taxon>Dikarya</taxon>
        <taxon>Ascomycota</taxon>
        <taxon>Pezizomycotina</taxon>
        <taxon>Sordariomycetes</taxon>
        <taxon>Hypocreomycetidae</taxon>
        <taxon>Hypocreales</taxon>
        <taxon>Ophiocordycipitaceae</taxon>
        <taxon>Tolypocladium</taxon>
    </lineage>
</organism>
<gene>
    <name evidence="1" type="ORF">TCAP_04968</name>
</gene>
<dbReference type="OrthoDB" id="4928253at2759"/>
<protein>
    <submittedName>
        <fullName evidence="1">Uncharacterized protein</fullName>
    </submittedName>
</protein>
<comment type="caution">
    <text evidence="1">The sequence shown here is derived from an EMBL/GenBank/DDBJ whole genome shotgun (WGS) entry which is preliminary data.</text>
</comment>
<dbReference type="Proteomes" id="UP000236621">
    <property type="component" value="Unassembled WGS sequence"/>
</dbReference>
<dbReference type="EMBL" id="NRSZ01000806">
    <property type="protein sequence ID" value="PNY25105.1"/>
    <property type="molecule type" value="Genomic_DNA"/>
</dbReference>
<name>A0A2K3QC34_9HYPO</name>
<proteinExistence type="predicted"/>
<accession>A0A2K3QC34</accession>
<keyword evidence="2" id="KW-1185">Reference proteome</keyword>
<reference evidence="1 2" key="1">
    <citation type="submission" date="2017-08" db="EMBL/GenBank/DDBJ databases">
        <title>Harnessing the power of phylogenomics to disentangle the directionality and signatures of interkingdom host jumping in the parasitic fungal genus Tolypocladium.</title>
        <authorList>
            <person name="Quandt C.A."/>
            <person name="Patterson W."/>
            <person name="Spatafora J.W."/>
        </authorList>
    </citation>
    <scope>NUCLEOTIDE SEQUENCE [LARGE SCALE GENOMIC DNA]</scope>
    <source>
        <strain evidence="1 2">CBS 113982</strain>
    </source>
</reference>
<dbReference type="AlphaFoldDB" id="A0A2K3QC34"/>